<evidence type="ECO:0000313" key="2">
    <source>
        <dbReference type="Proteomes" id="UP000475862"/>
    </source>
</evidence>
<sequence>MVKTIAPNIAFHIPKNTNILECFFGKRFWKSGNLAERLFLADSRTQIGKSQKKMINGIAIDSNSPRDRPVGHPCLRRYTIFELLPIYISKNTQGQLFLLAFEVQNIDKIRQNHEYLHIILVKNANNLCNCSIIYLLLIRTKCPIHNHEYTQKKSVKKPPNDDTLMLIFKKVIFRLNHLRFRRLGGLPGIVRKERKDGCGIFCKSVWLLQSSDPKRLPSIVCLFPNDSRQKRFNKQMPNFIPTKV</sequence>
<dbReference type="Proteomes" id="UP000475862">
    <property type="component" value="Unassembled WGS sequence"/>
</dbReference>
<proteinExistence type="predicted"/>
<evidence type="ECO:0000313" key="1">
    <source>
        <dbReference type="EMBL" id="KAE9530635.1"/>
    </source>
</evidence>
<reference evidence="1 2" key="1">
    <citation type="submission" date="2019-08" db="EMBL/GenBank/DDBJ databases">
        <title>The genome of the soybean aphid Biotype 1, its phylome, world population structure and adaptation to the North American continent.</title>
        <authorList>
            <person name="Giordano R."/>
            <person name="Donthu R.K."/>
            <person name="Hernandez A.G."/>
            <person name="Wright C.L."/>
            <person name="Zimin A.V."/>
        </authorList>
    </citation>
    <scope>NUCLEOTIDE SEQUENCE [LARGE SCALE GENOMIC DNA]</scope>
    <source>
        <tissue evidence="1">Whole aphids</tissue>
    </source>
</reference>
<name>A0A6G0TDE0_APHGL</name>
<accession>A0A6G0TDE0</accession>
<dbReference type="AlphaFoldDB" id="A0A6G0TDE0"/>
<gene>
    <name evidence="1" type="ORF">AGLY_011097</name>
</gene>
<keyword evidence="2" id="KW-1185">Reference proteome</keyword>
<comment type="caution">
    <text evidence="1">The sequence shown here is derived from an EMBL/GenBank/DDBJ whole genome shotgun (WGS) entry which is preliminary data.</text>
</comment>
<organism evidence="1 2">
    <name type="scientific">Aphis glycines</name>
    <name type="common">Soybean aphid</name>
    <dbReference type="NCBI Taxonomy" id="307491"/>
    <lineage>
        <taxon>Eukaryota</taxon>
        <taxon>Metazoa</taxon>
        <taxon>Ecdysozoa</taxon>
        <taxon>Arthropoda</taxon>
        <taxon>Hexapoda</taxon>
        <taxon>Insecta</taxon>
        <taxon>Pterygota</taxon>
        <taxon>Neoptera</taxon>
        <taxon>Paraneoptera</taxon>
        <taxon>Hemiptera</taxon>
        <taxon>Sternorrhyncha</taxon>
        <taxon>Aphidomorpha</taxon>
        <taxon>Aphidoidea</taxon>
        <taxon>Aphididae</taxon>
        <taxon>Aphidini</taxon>
        <taxon>Aphis</taxon>
        <taxon>Aphis</taxon>
    </lineage>
</organism>
<dbReference type="EMBL" id="VYZN01000042">
    <property type="protein sequence ID" value="KAE9530635.1"/>
    <property type="molecule type" value="Genomic_DNA"/>
</dbReference>
<protein>
    <submittedName>
        <fullName evidence="1">Uncharacterized protein</fullName>
    </submittedName>
</protein>